<feature type="region of interest" description="Disordered" evidence="1">
    <location>
        <begin position="135"/>
        <end position="157"/>
    </location>
</feature>
<sequence>MKVTVYHNDDAGFRPYEDGHVLTAVTSHWLDTPDRDPAAVGDWVFHVFNADLDLLETQRQNPGGETAFLAACVYRLLRHRSVSVGDVIAVETESQTHWLACDPFGWRPIAAPAPTNRSGQPLSAAGVYDHIATQRPTSKAATAARPRDEQEDPRVDAERTRHMYTVTAQIAVDAEADLADPFARFAVFRALADKLTAAPIELDTPFGAATARIVLVTAVA</sequence>
<reference evidence="2" key="1">
    <citation type="submission" date="2021-01" db="EMBL/GenBank/DDBJ databases">
        <title>Whole genome shotgun sequence of Virgisporangium aurantiacum NBRC 16421.</title>
        <authorList>
            <person name="Komaki H."/>
            <person name="Tamura T."/>
        </authorList>
    </citation>
    <scope>NUCLEOTIDE SEQUENCE</scope>
    <source>
        <strain evidence="2">NBRC 16421</strain>
    </source>
</reference>
<accession>A0A8J3ZIB4</accession>
<dbReference type="EMBL" id="BOPG01000074">
    <property type="protein sequence ID" value="GIJ62060.1"/>
    <property type="molecule type" value="Genomic_DNA"/>
</dbReference>
<protein>
    <submittedName>
        <fullName evidence="2">Uncharacterized protein</fullName>
    </submittedName>
</protein>
<evidence type="ECO:0000256" key="1">
    <source>
        <dbReference type="SAM" id="MobiDB-lite"/>
    </source>
</evidence>
<organism evidence="2 3">
    <name type="scientific">Virgisporangium aurantiacum</name>
    <dbReference type="NCBI Taxonomy" id="175570"/>
    <lineage>
        <taxon>Bacteria</taxon>
        <taxon>Bacillati</taxon>
        <taxon>Actinomycetota</taxon>
        <taxon>Actinomycetes</taxon>
        <taxon>Micromonosporales</taxon>
        <taxon>Micromonosporaceae</taxon>
        <taxon>Virgisporangium</taxon>
    </lineage>
</organism>
<evidence type="ECO:0000313" key="2">
    <source>
        <dbReference type="EMBL" id="GIJ62060.1"/>
    </source>
</evidence>
<name>A0A8J3ZIB4_9ACTN</name>
<feature type="compositionally biased region" description="Basic and acidic residues" evidence="1">
    <location>
        <begin position="145"/>
        <end position="157"/>
    </location>
</feature>
<proteinExistence type="predicted"/>
<dbReference type="AlphaFoldDB" id="A0A8J3ZIB4"/>
<evidence type="ECO:0000313" key="3">
    <source>
        <dbReference type="Proteomes" id="UP000612585"/>
    </source>
</evidence>
<dbReference type="Proteomes" id="UP000612585">
    <property type="component" value="Unassembled WGS sequence"/>
</dbReference>
<comment type="caution">
    <text evidence="2">The sequence shown here is derived from an EMBL/GenBank/DDBJ whole genome shotgun (WGS) entry which is preliminary data.</text>
</comment>
<keyword evidence="3" id="KW-1185">Reference proteome</keyword>
<gene>
    <name evidence="2" type="ORF">Vau01_095760</name>
</gene>